<feature type="transmembrane region" description="Helical" evidence="1">
    <location>
        <begin position="21"/>
        <end position="52"/>
    </location>
</feature>
<keyword evidence="1" id="KW-0472">Membrane</keyword>
<dbReference type="EMBL" id="AEAI01002770">
    <property type="protein sequence ID" value="EGH48071.1"/>
    <property type="molecule type" value="Genomic_DNA"/>
</dbReference>
<evidence type="ECO:0000313" key="3">
    <source>
        <dbReference type="Proteomes" id="UP000004986"/>
    </source>
</evidence>
<keyword evidence="1" id="KW-0812">Transmembrane</keyword>
<sequence length="135" mass="14420">GHLMIFLRIKNADSTTSPNDFLALALIALAYVVAQSVGAFGFLSVFAAGFGLRQAEVRVTRSELPSEHVAQPVLGHMTSSLEQGTVAQVDDMSDSQLAAGVMMGDMLAFGSLVERAMEVLLITLLGAALAMYWDW</sequence>
<feature type="non-terminal residue" evidence="2">
    <location>
        <position position="1"/>
    </location>
</feature>
<feature type="non-terminal residue" evidence="2">
    <location>
        <position position="135"/>
    </location>
</feature>
<keyword evidence="3" id="KW-1185">Reference proteome</keyword>
<feature type="transmembrane region" description="Helical" evidence="1">
    <location>
        <begin position="112"/>
        <end position="133"/>
    </location>
</feature>
<keyword evidence="1" id="KW-1133">Transmembrane helix</keyword>
<comment type="caution">
    <text evidence="2">The sequence shown here is derived from an EMBL/GenBank/DDBJ whole genome shotgun (WGS) entry which is preliminary data.</text>
</comment>
<evidence type="ECO:0000313" key="2">
    <source>
        <dbReference type="EMBL" id="EGH48071.1"/>
    </source>
</evidence>
<dbReference type="AlphaFoldDB" id="F3GLW8"/>
<evidence type="ECO:0000256" key="1">
    <source>
        <dbReference type="SAM" id="Phobius"/>
    </source>
</evidence>
<gene>
    <name evidence="2" type="ORF">PSYPI_39634</name>
</gene>
<proteinExistence type="predicted"/>
<organism evidence="2 3">
    <name type="scientific">Pseudomonas syringae pv. pisi str. 1704B</name>
    <dbReference type="NCBI Taxonomy" id="629263"/>
    <lineage>
        <taxon>Bacteria</taxon>
        <taxon>Pseudomonadati</taxon>
        <taxon>Pseudomonadota</taxon>
        <taxon>Gammaproteobacteria</taxon>
        <taxon>Pseudomonadales</taxon>
        <taxon>Pseudomonadaceae</taxon>
        <taxon>Pseudomonas</taxon>
        <taxon>Pseudomonas syringae</taxon>
    </lineage>
</organism>
<reference evidence="2 3" key="1">
    <citation type="journal article" date="2011" name="PLoS Pathog.">
        <title>Dynamic evolution of pathogenicity revealed by sequencing and comparative genomics of 19 Pseudomonas syringae isolates.</title>
        <authorList>
            <person name="Baltrus D.A."/>
            <person name="Nishimura M.T."/>
            <person name="Romanchuk A."/>
            <person name="Chang J.H."/>
            <person name="Mukhtar M.S."/>
            <person name="Cherkis K."/>
            <person name="Roach J."/>
            <person name="Grant S.R."/>
            <person name="Jones C.D."/>
            <person name="Dangl J.L."/>
        </authorList>
    </citation>
    <scope>NUCLEOTIDE SEQUENCE [LARGE SCALE GENOMIC DNA]</scope>
    <source>
        <strain evidence="2 3">1704B</strain>
    </source>
</reference>
<name>F3GLW8_PSESJ</name>
<dbReference type="Proteomes" id="UP000004986">
    <property type="component" value="Unassembled WGS sequence"/>
</dbReference>
<protein>
    <submittedName>
        <fullName evidence="2">Sodium/hydrogen exchanger family protein</fullName>
    </submittedName>
</protein>
<accession>F3GLW8</accession>